<comment type="caution">
    <text evidence="1">The sequence shown here is derived from an EMBL/GenBank/DDBJ whole genome shotgun (WGS) entry which is preliminary data.</text>
</comment>
<dbReference type="Proteomes" id="UP001234178">
    <property type="component" value="Unassembled WGS sequence"/>
</dbReference>
<proteinExistence type="predicted"/>
<dbReference type="EMBL" id="JAOYFB010000037">
    <property type="protein sequence ID" value="KAK4022672.1"/>
    <property type="molecule type" value="Genomic_DNA"/>
</dbReference>
<organism evidence="1 2">
    <name type="scientific">Daphnia magna</name>
    <dbReference type="NCBI Taxonomy" id="35525"/>
    <lineage>
        <taxon>Eukaryota</taxon>
        <taxon>Metazoa</taxon>
        <taxon>Ecdysozoa</taxon>
        <taxon>Arthropoda</taxon>
        <taxon>Crustacea</taxon>
        <taxon>Branchiopoda</taxon>
        <taxon>Diplostraca</taxon>
        <taxon>Cladocera</taxon>
        <taxon>Anomopoda</taxon>
        <taxon>Daphniidae</taxon>
        <taxon>Daphnia</taxon>
    </lineage>
</organism>
<gene>
    <name evidence="1" type="ORF">OUZ56_008126</name>
</gene>
<sequence length="72" mass="8106">MSANSTMFDAKIKELPLDVVAQDEESPTDERPLSSPIAPAILFFFFFYQVHGRENSLSSSEHAICSIFARMH</sequence>
<name>A0ABR0AC18_9CRUS</name>
<keyword evidence="2" id="KW-1185">Reference proteome</keyword>
<reference evidence="1 2" key="1">
    <citation type="journal article" date="2023" name="Nucleic Acids Res.">
        <title>The hologenome of Daphnia magna reveals possible DNA methylation and microbiome-mediated evolution of the host genome.</title>
        <authorList>
            <person name="Chaturvedi A."/>
            <person name="Li X."/>
            <person name="Dhandapani V."/>
            <person name="Marshall H."/>
            <person name="Kissane S."/>
            <person name="Cuenca-Cambronero M."/>
            <person name="Asole G."/>
            <person name="Calvet F."/>
            <person name="Ruiz-Romero M."/>
            <person name="Marangio P."/>
            <person name="Guigo R."/>
            <person name="Rago D."/>
            <person name="Mirbahai L."/>
            <person name="Eastwood N."/>
            <person name="Colbourne J.K."/>
            <person name="Zhou J."/>
            <person name="Mallon E."/>
            <person name="Orsini L."/>
        </authorList>
    </citation>
    <scope>NUCLEOTIDE SEQUENCE [LARGE SCALE GENOMIC DNA]</scope>
    <source>
        <strain evidence="1">LRV0_1</strain>
    </source>
</reference>
<accession>A0ABR0AC18</accession>
<evidence type="ECO:0000313" key="1">
    <source>
        <dbReference type="EMBL" id="KAK4022672.1"/>
    </source>
</evidence>
<protein>
    <submittedName>
        <fullName evidence="1">Uncharacterized protein</fullName>
    </submittedName>
</protein>
<evidence type="ECO:0000313" key="2">
    <source>
        <dbReference type="Proteomes" id="UP001234178"/>
    </source>
</evidence>